<gene>
    <name evidence="2" type="ORF">B7P33_11160</name>
</gene>
<dbReference type="SUPFAM" id="SSF56925">
    <property type="entry name" value="OMPA-like"/>
    <property type="match status" value="1"/>
</dbReference>
<dbReference type="AlphaFoldDB" id="A0A2A4G5X0"/>
<reference evidence="2 3" key="1">
    <citation type="submission" date="2017-04" db="EMBL/GenBank/DDBJ databases">
        <title>A new member of the family Flavobacteriaceae isolated from ascidians.</title>
        <authorList>
            <person name="Chen L."/>
        </authorList>
    </citation>
    <scope>NUCLEOTIDE SEQUENCE [LARGE SCALE GENOMIC DNA]</scope>
    <source>
        <strain evidence="2 3">HQA918</strain>
    </source>
</reference>
<protein>
    <recommendedName>
        <fullName evidence="4">Outer membrane protein beta-barrel domain-containing protein</fullName>
    </recommendedName>
</protein>
<dbReference type="Proteomes" id="UP000219559">
    <property type="component" value="Unassembled WGS sequence"/>
</dbReference>
<feature type="signal peptide" evidence="1">
    <location>
        <begin position="1"/>
        <end position="20"/>
    </location>
</feature>
<evidence type="ECO:0000256" key="1">
    <source>
        <dbReference type="SAM" id="SignalP"/>
    </source>
</evidence>
<evidence type="ECO:0000313" key="2">
    <source>
        <dbReference type="EMBL" id="PCE63821.1"/>
    </source>
</evidence>
<name>A0A2A4G5X0_9FLAO</name>
<comment type="caution">
    <text evidence="2">The sequence shown here is derived from an EMBL/GenBank/DDBJ whole genome shotgun (WGS) entry which is preliminary data.</text>
</comment>
<feature type="chain" id="PRO_5013285922" description="Outer membrane protein beta-barrel domain-containing protein" evidence="1">
    <location>
        <begin position="21"/>
        <end position="164"/>
    </location>
</feature>
<evidence type="ECO:0008006" key="4">
    <source>
        <dbReference type="Google" id="ProtNLM"/>
    </source>
</evidence>
<keyword evidence="1" id="KW-0732">Signal</keyword>
<organism evidence="2 3">
    <name type="scientific">Sediminicola luteus</name>
    <dbReference type="NCBI Taxonomy" id="319238"/>
    <lineage>
        <taxon>Bacteria</taxon>
        <taxon>Pseudomonadati</taxon>
        <taxon>Bacteroidota</taxon>
        <taxon>Flavobacteriia</taxon>
        <taxon>Flavobacteriales</taxon>
        <taxon>Flavobacteriaceae</taxon>
        <taxon>Sediminicola</taxon>
    </lineage>
</organism>
<dbReference type="OrthoDB" id="978645at2"/>
<dbReference type="RefSeq" id="WP_097442537.1">
    <property type="nucleotide sequence ID" value="NZ_NBWU01000004.1"/>
</dbReference>
<evidence type="ECO:0000313" key="3">
    <source>
        <dbReference type="Proteomes" id="UP000219559"/>
    </source>
</evidence>
<accession>A0A2A4G5X0</accession>
<dbReference type="InterPro" id="IPR011250">
    <property type="entry name" value="OMP/PagP_B-barrel"/>
</dbReference>
<proteinExistence type="predicted"/>
<dbReference type="EMBL" id="NBWU01000004">
    <property type="protein sequence ID" value="PCE63821.1"/>
    <property type="molecule type" value="Genomic_DNA"/>
</dbReference>
<keyword evidence="3" id="KW-1185">Reference proteome</keyword>
<sequence>MKLTKMLWLAVFLIPFAMHSQQIADHALGLRLGDSDGFGAEISYQKRLGQFTRMEADLGWRDSREYDAFKLSGNFQWVRHLDGSFNWFYGVGGNIGSVDFEQGVTDDDGGLFIAAAGTLGIEYDFEIPLLISFDIRPEIGILGYDGFDDNFDFDIAIGIRYQFQ</sequence>